<dbReference type="EMBL" id="CP111021">
    <property type="protein sequence ID" value="WAR16633.1"/>
    <property type="molecule type" value="Genomic_DNA"/>
</dbReference>
<evidence type="ECO:0000313" key="9">
    <source>
        <dbReference type="Proteomes" id="UP001164746"/>
    </source>
</evidence>
<reference evidence="8" key="1">
    <citation type="submission" date="2022-11" db="EMBL/GenBank/DDBJ databases">
        <title>Centuries of genome instability and evolution in soft-shell clam transmissible cancer (bioRxiv).</title>
        <authorList>
            <person name="Hart S.F.M."/>
            <person name="Yonemitsu M.A."/>
            <person name="Giersch R.M."/>
            <person name="Beal B.F."/>
            <person name="Arriagada G."/>
            <person name="Davis B.W."/>
            <person name="Ostrander E.A."/>
            <person name="Goff S.P."/>
            <person name="Metzger M.J."/>
        </authorList>
    </citation>
    <scope>NUCLEOTIDE SEQUENCE</scope>
    <source>
        <strain evidence="8">MELC-2E11</strain>
        <tissue evidence="8">Siphon/mantle</tissue>
    </source>
</reference>
<evidence type="ECO:0000256" key="5">
    <source>
        <dbReference type="ARBA" id="ARBA00022833"/>
    </source>
</evidence>
<evidence type="ECO:0000256" key="4">
    <source>
        <dbReference type="ARBA" id="ARBA00022786"/>
    </source>
</evidence>
<dbReference type="Proteomes" id="UP001164746">
    <property type="component" value="Chromosome 10"/>
</dbReference>
<keyword evidence="9" id="KW-1185">Reference proteome</keyword>
<evidence type="ECO:0000259" key="7">
    <source>
        <dbReference type="PROSITE" id="PS51872"/>
    </source>
</evidence>
<dbReference type="Gene3D" id="1.20.1280.50">
    <property type="match status" value="1"/>
</dbReference>
<evidence type="ECO:0000313" key="8">
    <source>
        <dbReference type="EMBL" id="WAR16633.1"/>
    </source>
</evidence>
<dbReference type="PROSITE" id="PS50181">
    <property type="entry name" value="FBOX"/>
    <property type="match status" value="1"/>
</dbReference>
<keyword evidence="3" id="KW-0863">Zinc-finger</keyword>
<dbReference type="CDD" id="cd20348">
    <property type="entry name" value="BRcat_RBR_EMI"/>
    <property type="match status" value="1"/>
</dbReference>
<dbReference type="Pfam" id="PF00646">
    <property type="entry name" value="F-box"/>
    <property type="match status" value="1"/>
</dbReference>
<proteinExistence type="predicted"/>
<dbReference type="InterPro" id="IPR001810">
    <property type="entry name" value="F-box_dom"/>
</dbReference>
<accession>A0ABY7F383</accession>
<dbReference type="PANTHER" id="PTHR15493:SF9">
    <property type="entry name" value="GH14043P"/>
    <property type="match status" value="1"/>
</dbReference>
<dbReference type="Gene3D" id="2.20.25.20">
    <property type="match status" value="1"/>
</dbReference>
<feature type="domain" description="ZBR-type" evidence="7">
    <location>
        <begin position="528"/>
        <end position="576"/>
    </location>
</feature>
<organism evidence="8 9">
    <name type="scientific">Mya arenaria</name>
    <name type="common">Soft-shell clam</name>
    <dbReference type="NCBI Taxonomy" id="6604"/>
    <lineage>
        <taxon>Eukaryota</taxon>
        <taxon>Metazoa</taxon>
        <taxon>Spiralia</taxon>
        <taxon>Lophotrochozoa</taxon>
        <taxon>Mollusca</taxon>
        <taxon>Bivalvia</taxon>
        <taxon>Autobranchia</taxon>
        <taxon>Heteroconchia</taxon>
        <taxon>Euheterodonta</taxon>
        <taxon>Imparidentia</taxon>
        <taxon>Neoheterodontei</taxon>
        <taxon>Myida</taxon>
        <taxon>Myoidea</taxon>
        <taxon>Myidae</taxon>
        <taxon>Mya</taxon>
    </lineage>
</organism>
<gene>
    <name evidence="8" type="ORF">MAR_031227</name>
</gene>
<sequence>MVPGLSGPSLSGNMDVMMPCLSGPSLSRNMDVMVPGLSGPCHLGNMDVMVPGLSGPSHLGNMDVMVPGLSGPSLSENKDVMMPGLSGPSHLGNMDVMVPGLSGPSLSENMDVIVPGLSGPSLLRNMDVMVPGLFGPRILGNMNVIVPGLSGPSLSGNMNVIVLGFMTCWPTFKGFYIVTLSYQPFTNAFIEWNTSKMGMRPMQLEVQTNMAPPAGKRARVLLKGNVWSSYRPLTLSRGLQWNSTYLFWKSERLPLPKDLEKKRSFSTSTPFIGQHHHVSHKNRALSISIGSTMQDDSGLGSSLTEISVTNPMDSAKPTVTFTVCKTPTSSVNSPFHLNNTIQSSASPKSSKRFSSRRSLESYFSFDEAETSSASRNDTLNSSQSRISRSFDCSFVRKLDLDLDIYDNQKESQSSSSPLLSSSLPNESHILKNFEAVLQKFSPSEPDRLIGRKMGRNHVDILSQLDQLNISCVSTILSYLDPQDLCSISQVSTDWKRVVESDSMANSRRRRFLQQHRARLQEQGKNEEKLQKCPKCRKPAKCLPVQDRGYCQSPDCGYDFCTKCSYDFHGSKGCVPIVSKKTKSSTIGTKKSKKNLKRL</sequence>
<protein>
    <submittedName>
        <fullName evidence="8">FBX5-like protein</fullName>
    </submittedName>
</protein>
<dbReference type="InterPro" id="IPR047147">
    <property type="entry name" value="FBX5_43"/>
</dbReference>
<dbReference type="InterPro" id="IPR036047">
    <property type="entry name" value="F-box-like_dom_sf"/>
</dbReference>
<evidence type="ECO:0000256" key="1">
    <source>
        <dbReference type="ARBA" id="ARBA00004906"/>
    </source>
</evidence>
<name>A0ABY7F383_MYAAR</name>
<keyword evidence="5" id="KW-0862">Zinc</keyword>
<dbReference type="SMART" id="SM00256">
    <property type="entry name" value="FBOX"/>
    <property type="match status" value="1"/>
</dbReference>
<dbReference type="PROSITE" id="PS51872">
    <property type="entry name" value="ZF_ZBR"/>
    <property type="match status" value="1"/>
</dbReference>
<keyword evidence="2" id="KW-0479">Metal-binding</keyword>
<dbReference type="InterPro" id="IPR044064">
    <property type="entry name" value="ZF_ZBR"/>
</dbReference>
<dbReference type="CDD" id="cd22086">
    <property type="entry name" value="F-box_EMI"/>
    <property type="match status" value="1"/>
</dbReference>
<comment type="pathway">
    <text evidence="1">Protein modification; protein ubiquitination.</text>
</comment>
<keyword evidence="4" id="KW-0833">Ubl conjugation pathway</keyword>
<feature type="domain" description="F-box" evidence="6">
    <location>
        <begin position="461"/>
        <end position="507"/>
    </location>
</feature>
<dbReference type="PANTHER" id="PTHR15493">
    <property type="entry name" value="F-BOX ONLY PROTEIN 5 AND 43"/>
    <property type="match status" value="1"/>
</dbReference>
<evidence type="ECO:0000256" key="3">
    <source>
        <dbReference type="ARBA" id="ARBA00022771"/>
    </source>
</evidence>
<evidence type="ECO:0000259" key="6">
    <source>
        <dbReference type="PROSITE" id="PS50181"/>
    </source>
</evidence>
<evidence type="ECO:0000256" key="2">
    <source>
        <dbReference type="ARBA" id="ARBA00022723"/>
    </source>
</evidence>
<dbReference type="SUPFAM" id="SSF81383">
    <property type="entry name" value="F-box domain"/>
    <property type="match status" value="1"/>
</dbReference>